<gene>
    <name evidence="2" type="ORF">GCM10009726_31200</name>
</gene>
<dbReference type="RefSeq" id="WP_231251349.1">
    <property type="nucleotide sequence ID" value="NZ_BAAAMQ010000015.1"/>
</dbReference>
<dbReference type="PROSITE" id="PS51257">
    <property type="entry name" value="PROKAR_LIPOPROTEIN"/>
    <property type="match status" value="1"/>
</dbReference>
<evidence type="ECO:0000313" key="2">
    <source>
        <dbReference type="EMBL" id="GAA2113591.1"/>
    </source>
</evidence>
<protein>
    <submittedName>
        <fullName evidence="2">Uncharacterized protein</fullName>
    </submittedName>
</protein>
<feature type="signal peptide" evidence="1">
    <location>
        <begin position="1"/>
        <end position="25"/>
    </location>
</feature>
<name>A0ABN2XNF5_9ACTN</name>
<keyword evidence="3" id="KW-1185">Reference proteome</keyword>
<evidence type="ECO:0000256" key="1">
    <source>
        <dbReference type="SAM" id="SignalP"/>
    </source>
</evidence>
<accession>A0ABN2XNF5</accession>
<keyword evidence="1" id="KW-0732">Signal</keyword>
<reference evidence="2 3" key="1">
    <citation type="journal article" date="2019" name="Int. J. Syst. Evol. Microbiol.">
        <title>The Global Catalogue of Microorganisms (GCM) 10K type strain sequencing project: providing services to taxonomists for standard genome sequencing and annotation.</title>
        <authorList>
            <consortium name="The Broad Institute Genomics Platform"/>
            <consortium name="The Broad Institute Genome Sequencing Center for Infectious Disease"/>
            <person name="Wu L."/>
            <person name="Ma J."/>
        </authorList>
    </citation>
    <scope>NUCLEOTIDE SEQUENCE [LARGE SCALE GENOMIC DNA]</scope>
    <source>
        <strain evidence="2 3">JCM 13813</strain>
    </source>
</reference>
<dbReference type="EMBL" id="BAAAMQ010000015">
    <property type="protein sequence ID" value="GAA2113591.1"/>
    <property type="molecule type" value="Genomic_DNA"/>
</dbReference>
<organism evidence="2 3">
    <name type="scientific">Nocardioides furvisabuli</name>
    <dbReference type="NCBI Taxonomy" id="375542"/>
    <lineage>
        <taxon>Bacteria</taxon>
        <taxon>Bacillati</taxon>
        <taxon>Actinomycetota</taxon>
        <taxon>Actinomycetes</taxon>
        <taxon>Propionibacteriales</taxon>
        <taxon>Nocardioidaceae</taxon>
        <taxon>Nocardioides</taxon>
    </lineage>
</organism>
<feature type="chain" id="PRO_5045900987" evidence="1">
    <location>
        <begin position="26"/>
        <end position="119"/>
    </location>
</feature>
<proteinExistence type="predicted"/>
<dbReference type="Proteomes" id="UP001501161">
    <property type="component" value="Unassembled WGS sequence"/>
</dbReference>
<sequence>MRIGHVVVMVAVVAAVGSGCGASTAATREDPTPSAVTGTALPCADAEQSRVDLDVPGPGQPSPEEAVATYAGALELASREVNGDTVVVGLRQDGSIFRTYHVSQRADGWWPDGYSECRA</sequence>
<comment type="caution">
    <text evidence="2">The sequence shown here is derived from an EMBL/GenBank/DDBJ whole genome shotgun (WGS) entry which is preliminary data.</text>
</comment>
<evidence type="ECO:0000313" key="3">
    <source>
        <dbReference type="Proteomes" id="UP001501161"/>
    </source>
</evidence>